<reference evidence="1" key="1">
    <citation type="submission" date="2022-04" db="EMBL/GenBank/DDBJ databases">
        <title>Genome of the entomopathogenic fungus Entomophthora muscae.</title>
        <authorList>
            <person name="Elya C."/>
            <person name="Lovett B.R."/>
            <person name="Lee E."/>
            <person name="Macias A.M."/>
            <person name="Hajek A.E."/>
            <person name="De Bivort B.L."/>
            <person name="Kasson M.T."/>
            <person name="De Fine Licht H.H."/>
            <person name="Stajich J.E."/>
        </authorList>
    </citation>
    <scope>NUCLEOTIDE SEQUENCE</scope>
    <source>
        <strain evidence="1">Berkeley</strain>
    </source>
</reference>
<protein>
    <submittedName>
        <fullName evidence="1">Gluconate transport-inducing protein</fullName>
    </submittedName>
</protein>
<sequence length="257" mass="29074">MESYVGYVQTVSDALRLFEAVRMGMLPTTNRRLSGTERRSIHSGSVYIFDETSSGVQRWTDGLRWSASRLNGHFLIYHQKISARGLEPCLPLIKRTLSVVTADKRKLVLISYYSDKDVDANLLTFPSLDPRLRSIVIPQDYYFRRITQMISPSLESSFMLTPLTGRESNFPRIRLPTQTSPPPAYGPDAHTWTQFLAAPSHHPFLPSPTSTPRVPPQNPRHHKPLPKLTLPLCITISFNPTTLKIAANSTHFLFTSN</sequence>
<proteinExistence type="predicted"/>
<keyword evidence="2" id="KW-1185">Reference proteome</keyword>
<organism evidence="1 2">
    <name type="scientific">Entomophthora muscae</name>
    <dbReference type="NCBI Taxonomy" id="34485"/>
    <lineage>
        <taxon>Eukaryota</taxon>
        <taxon>Fungi</taxon>
        <taxon>Fungi incertae sedis</taxon>
        <taxon>Zoopagomycota</taxon>
        <taxon>Entomophthoromycotina</taxon>
        <taxon>Entomophthoromycetes</taxon>
        <taxon>Entomophthorales</taxon>
        <taxon>Entomophthoraceae</taxon>
        <taxon>Entomophthora</taxon>
    </lineage>
</organism>
<evidence type="ECO:0000313" key="2">
    <source>
        <dbReference type="Proteomes" id="UP001165960"/>
    </source>
</evidence>
<gene>
    <name evidence="1" type="primary">PTH2_7</name>
    <name evidence="1" type="ORF">DSO57_1022177</name>
</gene>
<comment type="caution">
    <text evidence="1">The sequence shown here is derived from an EMBL/GenBank/DDBJ whole genome shotgun (WGS) entry which is preliminary data.</text>
</comment>
<accession>A0ACC2RUC4</accession>
<dbReference type="EMBL" id="QTSX02006500">
    <property type="protein sequence ID" value="KAJ9053657.1"/>
    <property type="molecule type" value="Genomic_DNA"/>
</dbReference>
<dbReference type="Proteomes" id="UP001165960">
    <property type="component" value="Unassembled WGS sequence"/>
</dbReference>
<name>A0ACC2RUC4_9FUNG</name>
<evidence type="ECO:0000313" key="1">
    <source>
        <dbReference type="EMBL" id="KAJ9053657.1"/>
    </source>
</evidence>